<dbReference type="VEuPathDB" id="VectorBase:RSAN_039595"/>
<dbReference type="Proteomes" id="UP000821837">
    <property type="component" value="Chromosome 6"/>
</dbReference>
<reference evidence="1" key="1">
    <citation type="journal article" date="2020" name="Cell">
        <title>Large-Scale Comparative Analyses of Tick Genomes Elucidate Their Genetic Diversity and Vector Capacities.</title>
        <authorList>
            <consortium name="Tick Genome and Microbiome Consortium (TIGMIC)"/>
            <person name="Jia N."/>
            <person name="Wang J."/>
            <person name="Shi W."/>
            <person name="Du L."/>
            <person name="Sun Y."/>
            <person name="Zhan W."/>
            <person name="Jiang J.F."/>
            <person name="Wang Q."/>
            <person name="Zhang B."/>
            <person name="Ji P."/>
            <person name="Bell-Sakyi L."/>
            <person name="Cui X.M."/>
            <person name="Yuan T.T."/>
            <person name="Jiang B.G."/>
            <person name="Yang W.F."/>
            <person name="Lam T.T."/>
            <person name="Chang Q.C."/>
            <person name="Ding S.J."/>
            <person name="Wang X.J."/>
            <person name="Zhu J.G."/>
            <person name="Ruan X.D."/>
            <person name="Zhao L."/>
            <person name="Wei J.T."/>
            <person name="Ye R.Z."/>
            <person name="Que T.C."/>
            <person name="Du C.H."/>
            <person name="Zhou Y.H."/>
            <person name="Cheng J.X."/>
            <person name="Dai P.F."/>
            <person name="Guo W.B."/>
            <person name="Han X.H."/>
            <person name="Huang E.J."/>
            <person name="Li L.F."/>
            <person name="Wei W."/>
            <person name="Gao Y.C."/>
            <person name="Liu J.Z."/>
            <person name="Shao H.Z."/>
            <person name="Wang X."/>
            <person name="Wang C.C."/>
            <person name="Yang T.C."/>
            <person name="Huo Q.B."/>
            <person name="Li W."/>
            <person name="Chen H.Y."/>
            <person name="Chen S.E."/>
            <person name="Zhou L.G."/>
            <person name="Ni X.B."/>
            <person name="Tian J.H."/>
            <person name="Sheng Y."/>
            <person name="Liu T."/>
            <person name="Pan Y.S."/>
            <person name="Xia L.Y."/>
            <person name="Li J."/>
            <person name="Zhao F."/>
            <person name="Cao W.C."/>
        </authorList>
    </citation>
    <scope>NUCLEOTIDE SEQUENCE</scope>
    <source>
        <strain evidence="1">Rsan-2018</strain>
    </source>
</reference>
<name>A0A9D4PNK3_RHISA</name>
<keyword evidence="2" id="KW-1185">Reference proteome</keyword>
<comment type="caution">
    <text evidence="1">The sequence shown here is derived from an EMBL/GenBank/DDBJ whole genome shotgun (WGS) entry which is preliminary data.</text>
</comment>
<dbReference type="InterPro" id="IPR011009">
    <property type="entry name" value="Kinase-like_dom_sf"/>
</dbReference>
<sequence length="133" mass="15242">MNYSSIGLFQLARDDPQWERYPHGFVLKVTNWVESQQTEFLESVSRLMNEVSAQVPCQLPVLSKEGRHLATDRFPIGGPQSTFVKECAIRLLTFLPGHTISRREVNDRTCLTWGGLLGRIHRVIKVGRKCYLI</sequence>
<protein>
    <submittedName>
        <fullName evidence="1">Uncharacterized protein</fullName>
    </submittedName>
</protein>
<evidence type="ECO:0000313" key="2">
    <source>
        <dbReference type="Proteomes" id="UP000821837"/>
    </source>
</evidence>
<dbReference type="AlphaFoldDB" id="A0A9D4PNK3"/>
<accession>A0A9D4PNK3</accession>
<dbReference type="SUPFAM" id="SSF56112">
    <property type="entry name" value="Protein kinase-like (PK-like)"/>
    <property type="match status" value="1"/>
</dbReference>
<proteinExistence type="predicted"/>
<dbReference type="EMBL" id="JABSTV010001252">
    <property type="protein sequence ID" value="KAH7947995.1"/>
    <property type="molecule type" value="Genomic_DNA"/>
</dbReference>
<evidence type="ECO:0000313" key="1">
    <source>
        <dbReference type="EMBL" id="KAH7947995.1"/>
    </source>
</evidence>
<reference evidence="1" key="2">
    <citation type="submission" date="2021-09" db="EMBL/GenBank/DDBJ databases">
        <authorList>
            <person name="Jia N."/>
            <person name="Wang J."/>
            <person name="Shi W."/>
            <person name="Du L."/>
            <person name="Sun Y."/>
            <person name="Zhan W."/>
            <person name="Jiang J."/>
            <person name="Wang Q."/>
            <person name="Zhang B."/>
            <person name="Ji P."/>
            <person name="Sakyi L.B."/>
            <person name="Cui X."/>
            <person name="Yuan T."/>
            <person name="Jiang B."/>
            <person name="Yang W."/>
            <person name="Lam T.T.-Y."/>
            <person name="Chang Q."/>
            <person name="Ding S."/>
            <person name="Wang X."/>
            <person name="Zhu J."/>
            <person name="Ruan X."/>
            <person name="Zhao L."/>
            <person name="Wei J."/>
            <person name="Que T."/>
            <person name="Du C."/>
            <person name="Cheng J."/>
            <person name="Dai P."/>
            <person name="Han X."/>
            <person name="Huang E."/>
            <person name="Gao Y."/>
            <person name="Liu J."/>
            <person name="Shao H."/>
            <person name="Ye R."/>
            <person name="Li L."/>
            <person name="Wei W."/>
            <person name="Wang X."/>
            <person name="Wang C."/>
            <person name="Huo Q."/>
            <person name="Li W."/>
            <person name="Guo W."/>
            <person name="Chen H."/>
            <person name="Chen S."/>
            <person name="Zhou L."/>
            <person name="Zhou L."/>
            <person name="Ni X."/>
            <person name="Tian J."/>
            <person name="Zhou Y."/>
            <person name="Sheng Y."/>
            <person name="Liu T."/>
            <person name="Pan Y."/>
            <person name="Xia L."/>
            <person name="Li J."/>
            <person name="Zhao F."/>
            <person name="Cao W."/>
        </authorList>
    </citation>
    <scope>NUCLEOTIDE SEQUENCE</scope>
    <source>
        <strain evidence="1">Rsan-2018</strain>
        <tissue evidence="1">Larvae</tissue>
    </source>
</reference>
<organism evidence="1 2">
    <name type="scientific">Rhipicephalus sanguineus</name>
    <name type="common">Brown dog tick</name>
    <name type="synonym">Ixodes sanguineus</name>
    <dbReference type="NCBI Taxonomy" id="34632"/>
    <lineage>
        <taxon>Eukaryota</taxon>
        <taxon>Metazoa</taxon>
        <taxon>Ecdysozoa</taxon>
        <taxon>Arthropoda</taxon>
        <taxon>Chelicerata</taxon>
        <taxon>Arachnida</taxon>
        <taxon>Acari</taxon>
        <taxon>Parasitiformes</taxon>
        <taxon>Ixodida</taxon>
        <taxon>Ixodoidea</taxon>
        <taxon>Ixodidae</taxon>
        <taxon>Rhipicephalinae</taxon>
        <taxon>Rhipicephalus</taxon>
        <taxon>Rhipicephalus</taxon>
    </lineage>
</organism>
<gene>
    <name evidence="1" type="ORF">HPB52_017581</name>
</gene>